<name>A0ABP2GIG8_ACIRA</name>
<keyword evidence="2" id="KW-1185">Reference proteome</keyword>
<gene>
    <name evidence="1" type="ORF">ACIRA0001_1347</name>
</gene>
<reference evidence="1 2" key="1">
    <citation type="submission" date="2009-07" db="EMBL/GenBank/DDBJ databases">
        <authorList>
            <person name="Madupu R."/>
            <person name="Durkin A.S."/>
            <person name="Torralba M."/>
            <person name="Methe B."/>
            <person name="Sutton G.G."/>
            <person name="Strausberg R.L."/>
            <person name="Nelson K.E."/>
        </authorList>
    </citation>
    <scope>NUCLEOTIDE SEQUENCE [LARGE SCALE GENOMIC DNA]</scope>
    <source>
        <strain evidence="1 2">SK82</strain>
    </source>
</reference>
<comment type="caution">
    <text evidence="1">The sequence shown here is derived from an EMBL/GenBank/DDBJ whole genome shotgun (WGS) entry which is preliminary data.</text>
</comment>
<accession>A0ABP2GIG8</accession>
<dbReference type="Proteomes" id="UP000018419">
    <property type="component" value="Unassembled WGS sequence"/>
</dbReference>
<evidence type="ECO:0000313" key="2">
    <source>
        <dbReference type="Proteomes" id="UP000018419"/>
    </source>
</evidence>
<sequence>MIIQLIQNLIMPKNSIIRQPEATVIVGLGSGVLYSAELGLLAGRHNSHLKLRST</sequence>
<dbReference type="RefSeq" id="WP_005404413.1">
    <property type="nucleotide sequence ID" value="NZ_ACVR01000071.1"/>
</dbReference>
<proteinExistence type="predicted"/>
<organism evidence="1 2">
    <name type="scientific">Acinetobacter radioresistens SK82</name>
    <dbReference type="NCBI Taxonomy" id="596318"/>
    <lineage>
        <taxon>Bacteria</taxon>
        <taxon>Pseudomonadati</taxon>
        <taxon>Pseudomonadota</taxon>
        <taxon>Gammaproteobacteria</taxon>
        <taxon>Moraxellales</taxon>
        <taxon>Moraxellaceae</taxon>
        <taxon>Acinetobacter</taxon>
    </lineage>
</organism>
<evidence type="ECO:0000313" key="1">
    <source>
        <dbReference type="EMBL" id="EET81428.1"/>
    </source>
</evidence>
<dbReference type="EMBL" id="ACVR01000071">
    <property type="protein sequence ID" value="EET81428.1"/>
    <property type="molecule type" value="Genomic_DNA"/>
</dbReference>
<protein>
    <submittedName>
        <fullName evidence="1">Uncharacterized protein</fullName>
    </submittedName>
</protein>